<dbReference type="KEGG" id="csr:Cspa_c41230"/>
<dbReference type="RefSeq" id="WP_015394187.1">
    <property type="nucleotide sequence ID" value="NC_020291.1"/>
</dbReference>
<evidence type="ECO:0000313" key="2">
    <source>
        <dbReference type="EMBL" id="AGF57876.1"/>
    </source>
</evidence>
<organism evidence="2 3">
    <name type="scientific">Clostridium saccharoperbutylacetonicum N1-4(HMT)</name>
    <dbReference type="NCBI Taxonomy" id="931276"/>
    <lineage>
        <taxon>Bacteria</taxon>
        <taxon>Bacillati</taxon>
        <taxon>Bacillota</taxon>
        <taxon>Clostridia</taxon>
        <taxon>Eubacteriales</taxon>
        <taxon>Clostridiaceae</taxon>
        <taxon>Clostridium</taxon>
    </lineage>
</organism>
<dbReference type="OrthoDB" id="9814277at2"/>
<dbReference type="PATRIC" id="fig|931276.5.peg.4155"/>
<dbReference type="STRING" id="36745.CLSAP_38750"/>
<dbReference type="eggNOG" id="COG2378">
    <property type="taxonomic scope" value="Bacteria"/>
</dbReference>
<dbReference type="Proteomes" id="UP000011728">
    <property type="component" value="Chromosome"/>
</dbReference>
<gene>
    <name evidence="2" type="ORF">Cspa_c41230</name>
</gene>
<name>M1MT33_9CLOT</name>
<dbReference type="PROSITE" id="PS52050">
    <property type="entry name" value="WYL"/>
    <property type="match status" value="1"/>
</dbReference>
<dbReference type="AlphaFoldDB" id="M1MT33"/>
<sequence length="434" mass="51907">MGIYIFPDFIKHYDLIRSILRDVFLYGCFSKGDLENKKHGSSRKVSYEMRRIKQYIENDFIKIDKDGKNKLLSLSYDDISNTKNFLVNTYLSKSFTRSDITLYYYLLLILNYKSEPMNFSDIENEMISKELIDYENISSKTIERKLNELVNSMEIVSVKKNGRIKEYYLSEDILKELNNNEILKLYNIVDLYKNIIFPNVSGHYFYDTLKDYMEFERNIIPTDNNCFQYKNLHFHPVIEEELILKVMKAIENRNEIKLKTDDKVARVKNGNNEVLRPFKLRYDIECGRFYVFSFTSNGKCISARLDRKDDVEVLKTRFNYDKYEEKYKIAMEKSFSSVPHNIDGQYEEVEFEVQINSPKEYYIIDKIKGELGECTFEEINDKIYSFKKIVNDPWEMIPWIRKYGGYLRVISPKYLHKKIKNDWEDMLNNYGVIS</sequence>
<feature type="domain" description="WCX" evidence="1">
    <location>
        <begin position="381"/>
        <end position="427"/>
    </location>
</feature>
<dbReference type="EMBL" id="CP004121">
    <property type="protein sequence ID" value="AGF57876.1"/>
    <property type="molecule type" value="Genomic_DNA"/>
</dbReference>
<dbReference type="InterPro" id="IPR057727">
    <property type="entry name" value="WCX_dom"/>
</dbReference>
<accession>M1MT33</accession>
<evidence type="ECO:0000313" key="3">
    <source>
        <dbReference type="Proteomes" id="UP000011728"/>
    </source>
</evidence>
<protein>
    <recommendedName>
        <fullName evidence="1">WCX domain-containing protein</fullName>
    </recommendedName>
</protein>
<proteinExistence type="predicted"/>
<evidence type="ECO:0000259" key="1">
    <source>
        <dbReference type="Pfam" id="PF25583"/>
    </source>
</evidence>
<keyword evidence="3" id="KW-1185">Reference proteome</keyword>
<dbReference type="HOGENOM" id="CLU_054548_0_0_9"/>
<reference evidence="2 3" key="1">
    <citation type="submission" date="2013-02" db="EMBL/GenBank/DDBJ databases">
        <title>Genome sequence of Clostridium saccharoperbutylacetonicum N1-4(HMT).</title>
        <authorList>
            <person name="Poehlein A."/>
            <person name="Daniel R."/>
        </authorList>
    </citation>
    <scope>NUCLEOTIDE SEQUENCE [LARGE SCALE GENOMIC DNA]</scope>
    <source>
        <strain evidence="3">N1-4(HMT)</strain>
    </source>
</reference>
<dbReference type="Pfam" id="PF25583">
    <property type="entry name" value="WCX"/>
    <property type="match status" value="1"/>
</dbReference>